<evidence type="ECO:0000313" key="2">
    <source>
        <dbReference type="EMBL" id="CAK8692766.1"/>
    </source>
</evidence>
<organism evidence="2 3">
    <name type="scientific">Clavelina lepadiformis</name>
    <name type="common">Light-bulb sea squirt</name>
    <name type="synonym">Ascidia lepadiformis</name>
    <dbReference type="NCBI Taxonomy" id="159417"/>
    <lineage>
        <taxon>Eukaryota</taxon>
        <taxon>Metazoa</taxon>
        <taxon>Chordata</taxon>
        <taxon>Tunicata</taxon>
        <taxon>Ascidiacea</taxon>
        <taxon>Aplousobranchia</taxon>
        <taxon>Clavelinidae</taxon>
        <taxon>Clavelina</taxon>
    </lineage>
</organism>
<dbReference type="Proteomes" id="UP001642483">
    <property type="component" value="Unassembled WGS sequence"/>
</dbReference>
<dbReference type="PANTHER" id="PTHR46677:SF1">
    <property type="entry name" value="SMC5-SMC6 COMPLEX LOCALIZATION FACTOR PROTEIN 1"/>
    <property type="match status" value="1"/>
</dbReference>
<dbReference type="EMBL" id="CAWYQH010000130">
    <property type="protein sequence ID" value="CAK8692766.1"/>
    <property type="molecule type" value="Genomic_DNA"/>
</dbReference>
<dbReference type="Pfam" id="PF16770">
    <property type="entry name" value="RTT107_BRCT_5"/>
    <property type="match status" value="1"/>
</dbReference>
<evidence type="ECO:0000259" key="1">
    <source>
        <dbReference type="SMART" id="SM00292"/>
    </source>
</evidence>
<dbReference type="InterPro" id="IPR036420">
    <property type="entry name" value="BRCT_dom_sf"/>
</dbReference>
<dbReference type="InterPro" id="IPR042479">
    <property type="entry name" value="Slf1"/>
</dbReference>
<dbReference type="SUPFAM" id="SSF52113">
    <property type="entry name" value="BRCT domain"/>
    <property type="match status" value="1"/>
</dbReference>
<dbReference type="InterPro" id="IPR001357">
    <property type="entry name" value="BRCT_dom"/>
</dbReference>
<keyword evidence="3" id="KW-1185">Reference proteome</keyword>
<protein>
    <recommendedName>
        <fullName evidence="1">BRCT domain-containing protein</fullName>
    </recommendedName>
</protein>
<evidence type="ECO:0000313" key="3">
    <source>
        <dbReference type="Proteomes" id="UP001642483"/>
    </source>
</evidence>
<dbReference type="CDD" id="cd17738">
    <property type="entry name" value="BRCT_TopBP1_rpt7"/>
    <property type="match status" value="1"/>
</dbReference>
<sequence>MAAERSSSGERNQNRRCFMLTGFDEEERQRLISIINSLRASYVFDSSNSQTFRPICTHVIAKKPCRSEKFLCACASGKWVLKSRYLYDCQQEKKWLNEEKYEWGKKLSTKFPKELQEAPRRWRSKLSKEDVKFPFENWIVGIYVSKSVTVYRRLVEVGGGTAVNLRTTKKESFSHILVEPGQ</sequence>
<dbReference type="SMART" id="SM00292">
    <property type="entry name" value="BRCT"/>
    <property type="match status" value="1"/>
</dbReference>
<reference evidence="2 3" key="1">
    <citation type="submission" date="2024-02" db="EMBL/GenBank/DDBJ databases">
        <authorList>
            <person name="Daric V."/>
            <person name="Darras S."/>
        </authorList>
    </citation>
    <scope>NUCLEOTIDE SEQUENCE [LARGE SCALE GENOMIC DNA]</scope>
</reference>
<accession>A0ABP0GM07</accession>
<dbReference type="PANTHER" id="PTHR46677">
    <property type="entry name" value="SMC5-SMC6 COMPLEX LOCALIZATION FACTOR PROTEIN 1"/>
    <property type="match status" value="1"/>
</dbReference>
<dbReference type="Gene3D" id="3.40.50.10190">
    <property type="entry name" value="BRCT domain"/>
    <property type="match status" value="1"/>
</dbReference>
<gene>
    <name evidence="2" type="ORF">CVLEPA_LOCUS26010</name>
</gene>
<comment type="caution">
    <text evidence="2">The sequence shown here is derived from an EMBL/GenBank/DDBJ whole genome shotgun (WGS) entry which is preliminary data.</text>
</comment>
<feature type="domain" description="BRCT" evidence="1">
    <location>
        <begin position="10"/>
        <end position="93"/>
    </location>
</feature>
<proteinExistence type="predicted"/>
<name>A0ABP0GM07_CLALP</name>